<dbReference type="EMBL" id="VCYH01000001">
    <property type="protein sequence ID" value="MDN7023665.1"/>
    <property type="molecule type" value="Genomic_DNA"/>
</dbReference>
<evidence type="ECO:0000313" key="3">
    <source>
        <dbReference type="Proteomes" id="UP001168338"/>
    </source>
</evidence>
<keyword evidence="1" id="KW-0472">Membrane</keyword>
<evidence type="ECO:0000256" key="1">
    <source>
        <dbReference type="SAM" id="Phobius"/>
    </source>
</evidence>
<evidence type="ECO:0000313" key="2">
    <source>
        <dbReference type="EMBL" id="MDN7023665.1"/>
    </source>
</evidence>
<keyword evidence="3" id="KW-1185">Reference proteome</keyword>
<feature type="transmembrane region" description="Helical" evidence="1">
    <location>
        <begin position="12"/>
        <end position="33"/>
    </location>
</feature>
<comment type="caution">
    <text evidence="2">The sequence shown here is derived from an EMBL/GenBank/DDBJ whole genome shotgun (WGS) entry which is preliminary data.</text>
</comment>
<accession>A0ABT8M6W1</accession>
<organism evidence="2 3">
    <name type="scientific">Methanoculleus frigidifontis</name>
    <dbReference type="NCBI Taxonomy" id="2584085"/>
    <lineage>
        <taxon>Archaea</taxon>
        <taxon>Methanobacteriati</taxon>
        <taxon>Methanobacteriota</taxon>
        <taxon>Stenosarchaea group</taxon>
        <taxon>Methanomicrobia</taxon>
        <taxon>Methanomicrobiales</taxon>
        <taxon>Methanomicrobiaceae</taxon>
        <taxon>Methanoculleus</taxon>
    </lineage>
</organism>
<proteinExistence type="predicted"/>
<reference evidence="2" key="1">
    <citation type="submission" date="2019-05" db="EMBL/GenBank/DDBJ databases">
        <title>Methanoculleus sp. FWC-SCC1, a methanogenic archaeon isolated from deep marine cold seep.</title>
        <authorList>
            <person name="Chen Y.-W."/>
            <person name="Chen S.-C."/>
            <person name="Teng N.-H."/>
            <person name="Lai M.-C."/>
        </authorList>
    </citation>
    <scope>NUCLEOTIDE SEQUENCE</scope>
    <source>
        <strain evidence="2">FWC-SCC1</strain>
    </source>
</reference>
<name>A0ABT8M6W1_9EURY</name>
<dbReference type="RefSeq" id="WP_301662713.1">
    <property type="nucleotide sequence ID" value="NZ_VCYH01000001.1"/>
</dbReference>
<sequence length="87" mass="8971">MKGNSLMYALQFVTGAMIIQMLILAVPAQFAALPLPGIAPGILGNPLNVQSLTAVQALLFLIFDIAGGLGFIALVNKNGGDLFQSGV</sequence>
<keyword evidence="1" id="KW-1133">Transmembrane helix</keyword>
<keyword evidence="1" id="KW-0812">Transmembrane</keyword>
<dbReference type="Proteomes" id="UP001168338">
    <property type="component" value="Unassembled WGS sequence"/>
</dbReference>
<protein>
    <submittedName>
        <fullName evidence="2">Uncharacterized protein</fullName>
    </submittedName>
</protein>
<gene>
    <name evidence="2" type="ORF">FGU65_01915</name>
</gene>
<feature type="transmembrane region" description="Helical" evidence="1">
    <location>
        <begin position="53"/>
        <end position="75"/>
    </location>
</feature>